<dbReference type="Pfam" id="PF00975">
    <property type="entry name" value="Thioesterase"/>
    <property type="match status" value="1"/>
</dbReference>
<dbReference type="Proteomes" id="UP000292452">
    <property type="component" value="Unassembled WGS sequence"/>
</dbReference>
<reference evidence="3 4" key="1">
    <citation type="submission" date="2019-02" db="EMBL/GenBank/DDBJ databases">
        <title>Draft Genome Sequence of Streptomyces sp. AM-2504, identified by 16S rRNA comparative analysis as a Streptomyces Kasugaensis strain.</title>
        <authorList>
            <person name="Napolioni V."/>
            <person name="Giuliodori A.M."/>
            <person name="Spurio R."/>
            <person name="Fabbretti A."/>
        </authorList>
    </citation>
    <scope>NUCLEOTIDE SEQUENCE [LARGE SCALE GENOMIC DNA]</scope>
    <source>
        <strain evidence="3 4">AM-2504</strain>
    </source>
</reference>
<evidence type="ECO:0000313" key="3">
    <source>
        <dbReference type="EMBL" id="TBO59792.1"/>
    </source>
</evidence>
<evidence type="ECO:0000259" key="2">
    <source>
        <dbReference type="Pfam" id="PF00975"/>
    </source>
</evidence>
<gene>
    <name evidence="3" type="ORF">EYS09_10215</name>
</gene>
<proteinExistence type="inferred from homology"/>
<dbReference type="EMBL" id="SIXH01000065">
    <property type="protein sequence ID" value="TBO59792.1"/>
    <property type="molecule type" value="Genomic_DNA"/>
</dbReference>
<dbReference type="Gene3D" id="3.40.50.1820">
    <property type="entry name" value="alpha/beta hydrolase"/>
    <property type="match status" value="1"/>
</dbReference>
<dbReference type="AlphaFoldDB" id="A0A4Q9HX66"/>
<comment type="caution">
    <text evidence="3">The sequence shown here is derived from an EMBL/GenBank/DDBJ whole genome shotgun (WGS) entry which is preliminary data.</text>
</comment>
<evidence type="ECO:0000313" key="4">
    <source>
        <dbReference type="Proteomes" id="UP000292452"/>
    </source>
</evidence>
<evidence type="ECO:0000256" key="1">
    <source>
        <dbReference type="ARBA" id="ARBA00007169"/>
    </source>
</evidence>
<feature type="domain" description="Thioesterase" evidence="2">
    <location>
        <begin position="18"/>
        <end position="228"/>
    </location>
</feature>
<dbReference type="GO" id="GO:0008610">
    <property type="term" value="P:lipid biosynthetic process"/>
    <property type="evidence" value="ECO:0007669"/>
    <property type="project" value="TreeGrafter"/>
</dbReference>
<dbReference type="RefSeq" id="WP_131122992.1">
    <property type="nucleotide sequence ID" value="NZ_SIXH01000065.1"/>
</dbReference>
<dbReference type="InterPro" id="IPR029058">
    <property type="entry name" value="AB_hydrolase_fold"/>
</dbReference>
<keyword evidence="4" id="KW-1185">Reference proteome</keyword>
<name>A0A4Q9HX66_STRKA</name>
<dbReference type="PANTHER" id="PTHR11487">
    <property type="entry name" value="THIOESTERASE"/>
    <property type="match status" value="1"/>
</dbReference>
<comment type="similarity">
    <text evidence="1">Belongs to the thioesterase family.</text>
</comment>
<dbReference type="InterPro" id="IPR012223">
    <property type="entry name" value="TEII"/>
</dbReference>
<accession>A0A4Q9HX66</accession>
<protein>
    <submittedName>
        <fullName evidence="3">Thioesterase</fullName>
    </submittedName>
</protein>
<organism evidence="3 4">
    <name type="scientific">Streptomyces kasugaensis</name>
    <dbReference type="NCBI Taxonomy" id="1946"/>
    <lineage>
        <taxon>Bacteria</taxon>
        <taxon>Bacillati</taxon>
        <taxon>Actinomycetota</taxon>
        <taxon>Actinomycetes</taxon>
        <taxon>Kitasatosporales</taxon>
        <taxon>Streptomycetaceae</taxon>
        <taxon>Streptomyces</taxon>
    </lineage>
</organism>
<dbReference type="PANTHER" id="PTHR11487:SF0">
    <property type="entry name" value="S-ACYL FATTY ACID SYNTHASE THIOESTERASE, MEDIUM CHAIN"/>
    <property type="match status" value="1"/>
</dbReference>
<dbReference type="InterPro" id="IPR001031">
    <property type="entry name" value="Thioesterase"/>
</dbReference>
<dbReference type="SUPFAM" id="SSF53474">
    <property type="entry name" value="alpha/beta-Hydrolases"/>
    <property type="match status" value="1"/>
</dbReference>
<sequence length="256" mass="28529">MTEQWFRAPQARLAAATRLVCLPYAGGSAAVYRTWDQLVPNDVEVCPVELPGRGRRIGEHPFSRLAPLVRALADAMEPLLDRPFALFGHSLGGLVAFELARLLRRRGWPVPCHLFLSASAAPARRREPVLHNASDAELKARLLEFNGTPREILENDELMELILPVLRADFAVLETYEYHEEPPLDVPMTVFGGIHDRTVRPSELEGWREQSTSSRLHLLPGDHFFIQGMAFEVVRLVVAHLTPVLAGAGEPGRPTD</sequence>